<gene>
    <name evidence="1" type="ORF">SAMN05216251_118131</name>
</gene>
<protein>
    <recommendedName>
        <fullName evidence="3">SMI1/KNR4 family protein</fullName>
    </recommendedName>
</protein>
<evidence type="ECO:0000313" key="2">
    <source>
        <dbReference type="Proteomes" id="UP000199323"/>
    </source>
</evidence>
<dbReference type="Proteomes" id="UP000199323">
    <property type="component" value="Unassembled WGS sequence"/>
</dbReference>
<sequence>MSDIDDLIPLLGAPPGADAEPVEALQRQWGVNFPADFLSFVKAYGDLAIDEYLYVWGARYLESYAGSMGSRMEGQPYMPAPVLPSEGGMLLWGNTVEGDQLFLVDRGQGRWTVSAFRRGNGDWYESDLEFVPWLRGVLTEEVAAEWFPEWDETLDVRRLSS</sequence>
<proteinExistence type="predicted"/>
<dbReference type="STRING" id="380248.SAMN05216251_118131"/>
<dbReference type="RefSeq" id="WP_093716182.1">
    <property type="nucleotide sequence ID" value="NZ_FONG01000018.1"/>
</dbReference>
<dbReference type="EMBL" id="FONG01000018">
    <property type="protein sequence ID" value="SFF55168.1"/>
    <property type="molecule type" value="Genomic_DNA"/>
</dbReference>
<evidence type="ECO:0000313" key="1">
    <source>
        <dbReference type="EMBL" id="SFF55168.1"/>
    </source>
</evidence>
<name>A0A1I2JM33_9ACTN</name>
<organism evidence="1 2">
    <name type="scientific">Actinacidiphila alni</name>
    <dbReference type="NCBI Taxonomy" id="380248"/>
    <lineage>
        <taxon>Bacteria</taxon>
        <taxon>Bacillati</taxon>
        <taxon>Actinomycetota</taxon>
        <taxon>Actinomycetes</taxon>
        <taxon>Kitasatosporales</taxon>
        <taxon>Streptomycetaceae</taxon>
        <taxon>Actinacidiphila</taxon>
    </lineage>
</organism>
<accession>A0A1I2JM33</accession>
<dbReference type="InterPro" id="IPR037883">
    <property type="entry name" value="Knr4/Smi1-like_sf"/>
</dbReference>
<dbReference type="AlphaFoldDB" id="A0A1I2JM33"/>
<evidence type="ECO:0008006" key="3">
    <source>
        <dbReference type="Google" id="ProtNLM"/>
    </source>
</evidence>
<dbReference type="OrthoDB" id="5572373at2"/>
<dbReference type="SUPFAM" id="SSF160631">
    <property type="entry name" value="SMI1/KNR4-like"/>
    <property type="match status" value="1"/>
</dbReference>
<keyword evidence="2" id="KW-1185">Reference proteome</keyword>
<reference evidence="1 2" key="1">
    <citation type="submission" date="2016-10" db="EMBL/GenBank/DDBJ databases">
        <authorList>
            <person name="de Groot N.N."/>
        </authorList>
    </citation>
    <scope>NUCLEOTIDE SEQUENCE [LARGE SCALE GENOMIC DNA]</scope>
    <source>
        <strain evidence="1 2">CGMCC 4.3510</strain>
    </source>
</reference>